<feature type="domain" description="Cytochrome b5 heme-binding" evidence="4">
    <location>
        <begin position="70"/>
        <end position="168"/>
    </location>
</feature>
<dbReference type="GO" id="GO:0005783">
    <property type="term" value="C:endoplasmic reticulum"/>
    <property type="evidence" value="ECO:0007669"/>
    <property type="project" value="TreeGrafter"/>
</dbReference>
<feature type="transmembrane region" description="Helical" evidence="3">
    <location>
        <begin position="27"/>
        <end position="46"/>
    </location>
</feature>
<dbReference type="Gene3D" id="3.10.120.10">
    <property type="entry name" value="Cytochrome b5-like heme/steroid binding domain"/>
    <property type="match status" value="1"/>
</dbReference>
<evidence type="ECO:0000256" key="3">
    <source>
        <dbReference type="SAM" id="Phobius"/>
    </source>
</evidence>
<evidence type="ECO:0000256" key="1">
    <source>
        <dbReference type="ARBA" id="ARBA00038357"/>
    </source>
</evidence>
<reference evidence="6" key="1">
    <citation type="submission" date="2025-08" db="UniProtKB">
        <authorList>
            <consortium name="RefSeq"/>
        </authorList>
    </citation>
    <scope>IDENTIFICATION</scope>
</reference>
<dbReference type="Pfam" id="PF00173">
    <property type="entry name" value="Cyt-b5"/>
    <property type="match status" value="1"/>
</dbReference>
<organism evidence="5 6">
    <name type="scientific">Drosophila suzukii</name>
    <name type="common">Spotted-wing drosophila fruit fly</name>
    <dbReference type="NCBI Taxonomy" id="28584"/>
    <lineage>
        <taxon>Eukaryota</taxon>
        <taxon>Metazoa</taxon>
        <taxon>Ecdysozoa</taxon>
        <taxon>Arthropoda</taxon>
        <taxon>Hexapoda</taxon>
        <taxon>Insecta</taxon>
        <taxon>Pterygota</taxon>
        <taxon>Neoptera</taxon>
        <taxon>Endopterygota</taxon>
        <taxon>Diptera</taxon>
        <taxon>Brachycera</taxon>
        <taxon>Muscomorpha</taxon>
        <taxon>Ephydroidea</taxon>
        <taxon>Drosophilidae</taxon>
        <taxon>Drosophila</taxon>
        <taxon>Sophophora</taxon>
    </lineage>
</organism>
<accession>A0AB39ZF87</accession>
<dbReference type="PANTHER" id="PTHR10281:SF106">
    <property type="entry name" value="IP06960P-RELATED"/>
    <property type="match status" value="1"/>
</dbReference>
<dbReference type="GO" id="GO:0016020">
    <property type="term" value="C:membrane"/>
    <property type="evidence" value="ECO:0007669"/>
    <property type="project" value="TreeGrafter"/>
</dbReference>
<sequence>MAGSSKAMDQSTNWYSSFYNSIKQTPINFAMVIVSTIVFFKVARLTRRRCQNRGKKQKVDAGLPPLRKDFTVCELSEYDGFREDGRILVAINFNVYDVSRAVHYYGPDGVYPTYAGRDISRNLIHFSVDLNNSKKFDDLSDLSISQMNTLREWDQQYKEKYPLVGKLLRPGERPSYYTDEEDLESEPEVQQME</sequence>
<keyword evidence="6" id="KW-0675">Receptor</keyword>
<evidence type="ECO:0000313" key="5">
    <source>
        <dbReference type="Proteomes" id="UP001652628"/>
    </source>
</evidence>
<evidence type="ECO:0000259" key="4">
    <source>
        <dbReference type="SMART" id="SM01117"/>
    </source>
</evidence>
<keyword evidence="3" id="KW-0472">Membrane</keyword>
<comment type="similarity">
    <text evidence="1">Belongs to the cytochrome b5 family. MAPR subfamily.</text>
</comment>
<proteinExistence type="inferred from homology"/>
<feature type="compositionally biased region" description="Acidic residues" evidence="2">
    <location>
        <begin position="178"/>
        <end position="187"/>
    </location>
</feature>
<dbReference type="PANTHER" id="PTHR10281">
    <property type="entry name" value="MEMBRANE-ASSOCIATED PROGESTERONE RECEPTOR COMPONENT-RELATED"/>
    <property type="match status" value="1"/>
</dbReference>
<evidence type="ECO:0000313" key="6">
    <source>
        <dbReference type="RefSeq" id="XP_016932779.3"/>
    </source>
</evidence>
<feature type="region of interest" description="Disordered" evidence="2">
    <location>
        <begin position="169"/>
        <end position="193"/>
    </location>
</feature>
<keyword evidence="3" id="KW-0812">Transmembrane</keyword>
<dbReference type="InterPro" id="IPR001199">
    <property type="entry name" value="Cyt_B5-like_heme/steroid-bd"/>
</dbReference>
<keyword evidence="5" id="KW-1185">Reference proteome</keyword>
<keyword evidence="3" id="KW-1133">Transmembrane helix</keyword>
<name>A0AB39ZF87_DROSZ</name>
<dbReference type="SUPFAM" id="SSF55856">
    <property type="entry name" value="Cytochrome b5-like heme/steroid binding domain"/>
    <property type="match status" value="1"/>
</dbReference>
<gene>
    <name evidence="6" type="primary">LOC108012012</name>
</gene>
<dbReference type="InterPro" id="IPR050577">
    <property type="entry name" value="MAPR/NEUFC/NENF-like"/>
</dbReference>
<dbReference type="SMART" id="SM01117">
    <property type="entry name" value="Cyt-b5"/>
    <property type="match status" value="1"/>
</dbReference>
<dbReference type="RefSeq" id="XP_016932779.3">
    <property type="nucleotide sequence ID" value="XM_017077290.4"/>
</dbReference>
<evidence type="ECO:0000256" key="2">
    <source>
        <dbReference type="SAM" id="MobiDB-lite"/>
    </source>
</evidence>
<dbReference type="AlphaFoldDB" id="A0AB39ZF87"/>
<dbReference type="GeneID" id="108012012"/>
<dbReference type="Proteomes" id="UP001652628">
    <property type="component" value="Chromosome 2L"/>
</dbReference>
<protein>
    <submittedName>
        <fullName evidence="6">Membrane-associated progesterone receptor component 1</fullName>
    </submittedName>
</protein>
<dbReference type="InterPro" id="IPR036400">
    <property type="entry name" value="Cyt_B5-like_heme/steroid_sf"/>
</dbReference>